<feature type="repeat" description="ANK" evidence="3">
    <location>
        <begin position="200"/>
        <end position="222"/>
    </location>
</feature>
<dbReference type="InterPro" id="IPR002110">
    <property type="entry name" value="Ankyrin_rpt"/>
</dbReference>
<accession>A0A1Y2ACM4</accession>
<dbReference type="PROSITE" id="PS50088">
    <property type="entry name" value="ANK_REPEAT"/>
    <property type="match status" value="2"/>
</dbReference>
<evidence type="ECO:0000313" key="6">
    <source>
        <dbReference type="Proteomes" id="UP000193920"/>
    </source>
</evidence>
<dbReference type="AlphaFoldDB" id="A0A1Y2ACM4"/>
<dbReference type="Gene3D" id="1.25.40.20">
    <property type="entry name" value="Ankyrin repeat-containing domain"/>
    <property type="match status" value="1"/>
</dbReference>
<sequence length="233" mass="28000">MQNNNIEMFELLVEYSIEKGIKLIIDENDIEKVISENKKYALSQLKNISEINSKFFKLIYYCKNKCIMEVILSRNSYFLKRFNEFNENKGIENESKDDEVLEIKNEIRKIEFEKDKKEKEKKENEKIGKENDIMEIERQRKIKEEKEMKNLERKNYIMEKIKNKRDNNETLLTYECKQGNIEKVKKLIRYGMNINKKNKNGDTPLLIACKNGNIELVKYLLSYKKIKEKIIIS</sequence>
<dbReference type="InterPro" id="IPR036770">
    <property type="entry name" value="Ankyrin_rpt-contain_sf"/>
</dbReference>
<keyword evidence="1" id="KW-0677">Repeat</keyword>
<dbReference type="STRING" id="1754190.A0A1Y2ACM4"/>
<dbReference type="PANTHER" id="PTHR24171">
    <property type="entry name" value="ANKYRIN REPEAT DOMAIN-CONTAINING PROTEIN 39-RELATED"/>
    <property type="match status" value="1"/>
</dbReference>
<dbReference type="OrthoDB" id="60283at2759"/>
<evidence type="ECO:0000256" key="4">
    <source>
        <dbReference type="SAM" id="Coils"/>
    </source>
</evidence>
<gene>
    <name evidence="5" type="ORF">LY90DRAFT_517125</name>
</gene>
<evidence type="ECO:0000256" key="2">
    <source>
        <dbReference type="ARBA" id="ARBA00023043"/>
    </source>
</evidence>
<dbReference type="PROSITE" id="PS50297">
    <property type="entry name" value="ANK_REP_REGION"/>
    <property type="match status" value="1"/>
</dbReference>
<feature type="repeat" description="ANK" evidence="3">
    <location>
        <begin position="167"/>
        <end position="199"/>
    </location>
</feature>
<proteinExistence type="predicted"/>
<dbReference type="SMART" id="SM00248">
    <property type="entry name" value="ANK"/>
    <property type="match status" value="2"/>
</dbReference>
<evidence type="ECO:0000256" key="3">
    <source>
        <dbReference type="PROSITE-ProRule" id="PRU00023"/>
    </source>
</evidence>
<evidence type="ECO:0000256" key="1">
    <source>
        <dbReference type="ARBA" id="ARBA00022737"/>
    </source>
</evidence>
<name>A0A1Y2ACM4_9FUNG</name>
<dbReference type="Pfam" id="PF12796">
    <property type="entry name" value="Ank_2"/>
    <property type="match status" value="1"/>
</dbReference>
<dbReference type="EMBL" id="MCOG01000305">
    <property type="protein sequence ID" value="ORY20030.1"/>
    <property type="molecule type" value="Genomic_DNA"/>
</dbReference>
<evidence type="ECO:0000313" key="5">
    <source>
        <dbReference type="EMBL" id="ORY20030.1"/>
    </source>
</evidence>
<reference evidence="5 6" key="1">
    <citation type="submission" date="2016-08" db="EMBL/GenBank/DDBJ databases">
        <title>A Parts List for Fungal Cellulosomes Revealed by Comparative Genomics.</title>
        <authorList>
            <consortium name="DOE Joint Genome Institute"/>
            <person name="Haitjema C.H."/>
            <person name="Gilmore S.P."/>
            <person name="Henske J.K."/>
            <person name="Solomon K.V."/>
            <person name="De Groot R."/>
            <person name="Kuo A."/>
            <person name="Mondo S.J."/>
            <person name="Salamov A.A."/>
            <person name="Labutti K."/>
            <person name="Zhao Z."/>
            <person name="Chiniquy J."/>
            <person name="Barry K."/>
            <person name="Brewer H.M."/>
            <person name="Purvine S.O."/>
            <person name="Wright A.T."/>
            <person name="Boxma B."/>
            <person name="Van Alen T."/>
            <person name="Hackstein J.H."/>
            <person name="Baker S.E."/>
            <person name="Grigoriev I.V."/>
            <person name="O'Malley M.A."/>
        </authorList>
    </citation>
    <scope>NUCLEOTIDE SEQUENCE [LARGE SCALE GENOMIC DNA]</scope>
    <source>
        <strain evidence="5 6">G1</strain>
    </source>
</reference>
<keyword evidence="4" id="KW-0175">Coiled coil</keyword>
<dbReference type="Proteomes" id="UP000193920">
    <property type="component" value="Unassembled WGS sequence"/>
</dbReference>
<keyword evidence="2 3" id="KW-0040">ANK repeat</keyword>
<protein>
    <submittedName>
        <fullName evidence="5">Ankyrin</fullName>
    </submittedName>
</protein>
<keyword evidence="6" id="KW-1185">Reference proteome</keyword>
<comment type="caution">
    <text evidence="5">The sequence shown here is derived from an EMBL/GenBank/DDBJ whole genome shotgun (WGS) entry which is preliminary data.</text>
</comment>
<dbReference type="SUPFAM" id="SSF48403">
    <property type="entry name" value="Ankyrin repeat"/>
    <property type="match status" value="1"/>
</dbReference>
<feature type="coiled-coil region" evidence="4">
    <location>
        <begin position="100"/>
        <end position="154"/>
    </location>
</feature>
<organism evidence="5 6">
    <name type="scientific">Neocallimastix californiae</name>
    <dbReference type="NCBI Taxonomy" id="1754190"/>
    <lineage>
        <taxon>Eukaryota</taxon>
        <taxon>Fungi</taxon>
        <taxon>Fungi incertae sedis</taxon>
        <taxon>Chytridiomycota</taxon>
        <taxon>Chytridiomycota incertae sedis</taxon>
        <taxon>Neocallimastigomycetes</taxon>
        <taxon>Neocallimastigales</taxon>
        <taxon>Neocallimastigaceae</taxon>
        <taxon>Neocallimastix</taxon>
    </lineage>
</organism>